<dbReference type="Proteomes" id="UP000037460">
    <property type="component" value="Unassembled WGS sequence"/>
</dbReference>
<feature type="coiled-coil region" evidence="7">
    <location>
        <begin position="23"/>
        <end position="50"/>
    </location>
</feature>
<dbReference type="SUPFAM" id="SSF55021">
    <property type="entry name" value="ACT-like"/>
    <property type="match status" value="1"/>
</dbReference>
<evidence type="ECO:0000256" key="7">
    <source>
        <dbReference type="SAM" id="Coils"/>
    </source>
</evidence>
<dbReference type="GO" id="GO:0004691">
    <property type="term" value="F:cAMP-dependent protein kinase activity"/>
    <property type="evidence" value="ECO:0007669"/>
    <property type="project" value="TreeGrafter"/>
</dbReference>
<evidence type="ECO:0000256" key="2">
    <source>
        <dbReference type="ARBA" id="ARBA00022679"/>
    </source>
</evidence>
<dbReference type="InterPro" id="IPR045865">
    <property type="entry name" value="ACT-like_dom_sf"/>
</dbReference>
<keyword evidence="2" id="KW-0808">Transferase</keyword>
<feature type="compositionally biased region" description="Basic and acidic residues" evidence="8">
    <location>
        <begin position="363"/>
        <end position="375"/>
    </location>
</feature>
<feature type="domain" description="Protein kinase" evidence="9">
    <location>
        <begin position="1027"/>
        <end position="1304"/>
    </location>
</feature>
<comment type="caution">
    <text evidence="11">The sequence shown here is derived from an EMBL/GenBank/DDBJ whole genome shotgun (WGS) entry which is preliminary data.</text>
</comment>
<dbReference type="InterPro" id="IPR045270">
    <property type="entry name" value="STKc_AGC"/>
</dbReference>
<dbReference type="PROSITE" id="PS51671">
    <property type="entry name" value="ACT"/>
    <property type="match status" value="1"/>
</dbReference>
<organism evidence="11 12">
    <name type="scientific">Chrysochromulina tobinii</name>
    <dbReference type="NCBI Taxonomy" id="1460289"/>
    <lineage>
        <taxon>Eukaryota</taxon>
        <taxon>Haptista</taxon>
        <taxon>Haptophyta</taxon>
        <taxon>Prymnesiophyceae</taxon>
        <taxon>Prymnesiales</taxon>
        <taxon>Chrysochromulinaceae</taxon>
        <taxon>Chrysochromulina</taxon>
    </lineage>
</organism>
<dbReference type="InterPro" id="IPR017441">
    <property type="entry name" value="Protein_kinase_ATP_BS"/>
</dbReference>
<evidence type="ECO:0000259" key="10">
    <source>
        <dbReference type="PROSITE" id="PS51671"/>
    </source>
</evidence>
<feature type="binding site" evidence="6">
    <location>
        <position position="1056"/>
    </location>
    <ligand>
        <name>ATP</name>
        <dbReference type="ChEBI" id="CHEBI:30616"/>
    </ligand>
</feature>
<dbReference type="CDD" id="cd05123">
    <property type="entry name" value="STKc_AGC"/>
    <property type="match status" value="1"/>
</dbReference>
<dbReference type="PANTHER" id="PTHR24353">
    <property type="entry name" value="CYCLIC NUCLEOTIDE-DEPENDENT PROTEIN KINASE"/>
    <property type="match status" value="1"/>
</dbReference>
<evidence type="ECO:0000256" key="5">
    <source>
        <dbReference type="ARBA" id="ARBA00022840"/>
    </source>
</evidence>
<dbReference type="Gene3D" id="3.30.200.20">
    <property type="entry name" value="Phosphorylase Kinase, domain 1"/>
    <property type="match status" value="1"/>
</dbReference>
<dbReference type="InterPro" id="IPR000719">
    <property type="entry name" value="Prot_kinase_dom"/>
</dbReference>
<evidence type="ECO:0000256" key="4">
    <source>
        <dbReference type="ARBA" id="ARBA00022777"/>
    </source>
</evidence>
<dbReference type="PANTHER" id="PTHR24353:SF143">
    <property type="entry name" value="PROTEIN KINASE DOMAIN-CONTAINING PROTEIN"/>
    <property type="match status" value="1"/>
</dbReference>
<keyword evidence="5 6" id="KW-0067">ATP-binding</keyword>
<feature type="compositionally biased region" description="Basic and acidic residues" evidence="8">
    <location>
        <begin position="83"/>
        <end position="94"/>
    </location>
</feature>
<feature type="non-terminal residue" evidence="11">
    <location>
        <position position="1"/>
    </location>
</feature>
<keyword evidence="1" id="KW-0723">Serine/threonine-protein kinase</keyword>
<proteinExistence type="predicted"/>
<dbReference type="GO" id="GO:0005952">
    <property type="term" value="C:cAMP-dependent protein kinase complex"/>
    <property type="evidence" value="ECO:0007669"/>
    <property type="project" value="TreeGrafter"/>
</dbReference>
<protein>
    <submittedName>
        <fullName evidence="11">Cgmp-dependent protein isozyme 2 forms cd5 t2</fullName>
    </submittedName>
</protein>
<dbReference type="PROSITE" id="PS50011">
    <property type="entry name" value="PROTEIN_KINASE_DOM"/>
    <property type="match status" value="1"/>
</dbReference>
<feature type="region of interest" description="Disordered" evidence="8">
    <location>
        <begin position="81"/>
        <end position="115"/>
    </location>
</feature>
<feature type="region of interest" description="Disordered" evidence="8">
    <location>
        <begin position="355"/>
        <end position="395"/>
    </location>
</feature>
<gene>
    <name evidence="11" type="ORF">Ctob_004036</name>
</gene>
<evidence type="ECO:0000259" key="9">
    <source>
        <dbReference type="PROSITE" id="PS50011"/>
    </source>
</evidence>
<keyword evidence="12" id="KW-1185">Reference proteome</keyword>
<dbReference type="Pfam" id="PF00069">
    <property type="entry name" value="Pkinase"/>
    <property type="match status" value="1"/>
</dbReference>
<evidence type="ECO:0000256" key="6">
    <source>
        <dbReference type="PROSITE-ProRule" id="PRU10141"/>
    </source>
</evidence>
<dbReference type="EMBL" id="JWZX01002977">
    <property type="protein sequence ID" value="KOO25412.1"/>
    <property type="molecule type" value="Genomic_DNA"/>
</dbReference>
<evidence type="ECO:0000256" key="1">
    <source>
        <dbReference type="ARBA" id="ARBA00022527"/>
    </source>
</evidence>
<feature type="domain" description="ACT" evidence="10">
    <location>
        <begin position="156"/>
        <end position="240"/>
    </location>
</feature>
<keyword evidence="4" id="KW-0418">Kinase</keyword>
<dbReference type="InterPro" id="IPR008271">
    <property type="entry name" value="Ser/Thr_kinase_AS"/>
</dbReference>
<accession>A0A0M0JGD2</accession>
<dbReference type="SUPFAM" id="SSF56112">
    <property type="entry name" value="Protein kinase-like (PK-like)"/>
    <property type="match status" value="1"/>
</dbReference>
<feature type="compositionally biased region" description="Polar residues" evidence="8">
    <location>
        <begin position="95"/>
        <end position="109"/>
    </location>
</feature>
<reference evidence="12" key="1">
    <citation type="journal article" date="2015" name="PLoS Genet.">
        <title>Genome Sequence and Transcriptome Analyses of Chrysochromulina tobin: Metabolic Tools for Enhanced Algal Fitness in the Prominent Order Prymnesiales (Haptophyceae).</title>
        <authorList>
            <person name="Hovde B.T."/>
            <person name="Deodato C.R."/>
            <person name="Hunsperger H.M."/>
            <person name="Ryken S.A."/>
            <person name="Yost W."/>
            <person name="Jha R.K."/>
            <person name="Patterson J."/>
            <person name="Monnat R.J. Jr."/>
            <person name="Barlow S.B."/>
            <person name="Starkenburg S.R."/>
            <person name="Cattolico R.A."/>
        </authorList>
    </citation>
    <scope>NUCLEOTIDE SEQUENCE</scope>
    <source>
        <strain evidence="12">CCMP291</strain>
    </source>
</reference>
<evidence type="ECO:0000256" key="3">
    <source>
        <dbReference type="ARBA" id="ARBA00022741"/>
    </source>
</evidence>
<evidence type="ECO:0000256" key="8">
    <source>
        <dbReference type="SAM" id="MobiDB-lite"/>
    </source>
</evidence>
<dbReference type="InterPro" id="IPR002912">
    <property type="entry name" value="ACT_dom"/>
</dbReference>
<keyword evidence="7" id="KW-0175">Coiled coil</keyword>
<name>A0A0M0JGD2_9EUKA</name>
<dbReference type="SMART" id="SM00220">
    <property type="entry name" value="S_TKc"/>
    <property type="match status" value="1"/>
</dbReference>
<keyword evidence="3 6" id="KW-0547">Nucleotide-binding</keyword>
<dbReference type="CDD" id="cd04873">
    <property type="entry name" value="ACT_UUR-ACR-like"/>
    <property type="match status" value="1"/>
</dbReference>
<evidence type="ECO:0000313" key="11">
    <source>
        <dbReference type="EMBL" id="KOO25412.1"/>
    </source>
</evidence>
<dbReference type="PROSITE" id="PS00108">
    <property type="entry name" value="PROTEIN_KINASE_ST"/>
    <property type="match status" value="1"/>
</dbReference>
<dbReference type="InterPro" id="IPR011009">
    <property type="entry name" value="Kinase-like_dom_sf"/>
</dbReference>
<evidence type="ECO:0000313" key="12">
    <source>
        <dbReference type="Proteomes" id="UP000037460"/>
    </source>
</evidence>
<sequence>ANDEKSLPLLSGAARDVAFEDELAVLRSLVERLTKENATLVEENATLRNRAAQPRARSVRLPEAAEATVAIARKPTRSVSRLARLEPFSDKEMRGSSSGSSNDPTTDPTFKSRLGSRMATAAIAERVAAEAEASESSLSSQLHVTIENDADETCTVVRIMAPNRARLLADLSSALSGLGLSIVKAQIATIGTRAQNTFFLQEVVYPEGGRKVWGTERLSAIEGRLRQFFRNQAMQRLLKAKTLGDLAEAGAPRVHAGRHDAPSWAQLVESLPSSSGVYCGSSAGAVSGGTGAVSGGTGAVSGAEAEAGALARDVLPRMARGYLNADEKAPYDMDAEWLLLLEGNAAVTCAPYRPSQSITSMGTERRGFAEQRDSNGSEDLTDSASSDRRSSGLTDWDVDTSELTLGLGTVLWSLAHTLDGGASLTPPSLTPPGGASFTPYADETPNGIAHFRWYGLRCPPGTVRVPLRLLHKSQLRSLLVSLRETLAHAHAAKLAELPLFAPLTTNELLALCRRATEVELPPKHNLRPIVAPNLATETALVKPLAPDTLPNDAFAVVLNGDVLLVVETSAVSGESIAASAASAEASAPIDVITLACAASGAPMVAPSGSPNTARPSSPNTAPSELAIHRLSVGSVLGETGQLLPVREGATQGAGMGGGGAVLGGDGAVLGGSGAVLGEGPLKIRAGAQGCVLLCWRREATVQQSLARLSRLLEQLPQLCQLVVPRPLRDAGGGSSLATARSSLGLVLTGEVIELGGVEVELTPLSSAEATLAPPSPSKMDFGKELSGMSAVGRSLLSVGVGEGGGAGVEGAGVEAVGVPSATDDAGEGPLYELIVKVPSRNRLLADLSATLSQLDLDVLDGDCLTDEKGRANDRLRVRDLSAAGRAAAKAAAAAGGSLEGASAALAARVQQALCDALEATRLLQGDAVLLEEGVSLKSGDYNHEPLIGFVNLRALGLALALHPSPIGHAWCRFVACLAPGLLPFAAADEGQAALRAAWLDALIAFGLHRLREQQAKRGEDGLVLRQLQLGNVLGSGASGVVRLGRDKLSGRFYAVKSFSKERLATSAGKNMLRYLERERDLLRLMAGTERGDANVVCRWVIHLVTSGQDATHLHVVMPACLGGELWNVLAEFGAMDESELRFYAACLILALERLHALGVVYRDLKPENVLLRADGWPVLADLGLAGFVLDERPLFSVCGTPEFMAPEVIQNRGYGIAADWWSLGVLLVQCLTLTTPFQDPQQRPQKTFDNILTNKVTARPEHRYAVHGSKHTTALLDALLDRDAGRRLGSSGARGAELKPHAFFWGLDWEALQRQRMEPPHADFAIARGNAIESSFEIASEVEGVQIAAESSLADRVHGW</sequence>
<dbReference type="PROSITE" id="PS00107">
    <property type="entry name" value="PROTEIN_KINASE_ATP"/>
    <property type="match status" value="1"/>
</dbReference>
<dbReference type="GO" id="GO:0005524">
    <property type="term" value="F:ATP binding"/>
    <property type="evidence" value="ECO:0007669"/>
    <property type="project" value="UniProtKB-UniRule"/>
</dbReference>
<dbReference type="Gene3D" id="1.10.510.10">
    <property type="entry name" value="Transferase(Phosphotransferase) domain 1"/>
    <property type="match status" value="1"/>
</dbReference>